<dbReference type="Gene3D" id="1.20.144.10">
    <property type="entry name" value="Phosphatidic acid phosphatase type 2/haloperoxidase"/>
    <property type="match status" value="2"/>
</dbReference>
<dbReference type="PANTHER" id="PTHR14969:SF13">
    <property type="entry name" value="AT30094P"/>
    <property type="match status" value="1"/>
</dbReference>
<sequence length="213" mass="24035">MDWSKSKAAYIFVLLAACLFIYFFIVVKRGEPLQFDSNVSHFITSVFTEGSYPFFKLLNRIGSTIGIGMISLIVIAGLWGKKRDYAGMAVFVLGIAIGNLLNMWIKDYIARPRPELEHLVHVKSFSFPSGHAMMGMILYVFIAYFIMSALQSKGLKWLVAIAAGIFILLMGISRIVLHVHYPSDVAAGFALGFFWVFFCITCYETTKERLNRT</sequence>
<dbReference type="PROSITE" id="PS51257">
    <property type="entry name" value="PROKAR_LIPOPROTEIN"/>
    <property type="match status" value="1"/>
</dbReference>
<feature type="transmembrane region" description="Helical" evidence="1">
    <location>
        <begin position="61"/>
        <end position="79"/>
    </location>
</feature>
<dbReference type="EMBL" id="WBOS01000002">
    <property type="protein sequence ID" value="KAB2337140.1"/>
    <property type="molecule type" value="Genomic_DNA"/>
</dbReference>
<reference evidence="3 4" key="1">
    <citation type="journal article" date="2016" name="Antonie Van Leeuwenhoek">
        <title>Bacillus depressus sp. nov., isolated from soil of a sunflower field.</title>
        <authorList>
            <person name="Wei X."/>
            <person name="Xin D."/>
            <person name="Xin Y."/>
            <person name="Zhang H."/>
            <person name="Wang T."/>
            <person name="Zhang J."/>
        </authorList>
    </citation>
    <scope>NUCLEOTIDE SEQUENCE [LARGE SCALE GENOMIC DNA]</scope>
    <source>
        <strain evidence="3 4">BZ1</strain>
    </source>
</reference>
<dbReference type="OrthoDB" id="9789113at2"/>
<dbReference type="SMART" id="SM00014">
    <property type="entry name" value="acidPPc"/>
    <property type="match status" value="1"/>
</dbReference>
<feature type="domain" description="Phosphatidic acid phosphatase type 2/haloperoxidase" evidence="2">
    <location>
        <begin position="88"/>
        <end position="200"/>
    </location>
</feature>
<evidence type="ECO:0000313" key="3">
    <source>
        <dbReference type="EMBL" id="KAB2337140.1"/>
    </source>
</evidence>
<feature type="transmembrane region" description="Helical" evidence="1">
    <location>
        <begin position="185"/>
        <end position="203"/>
    </location>
</feature>
<feature type="transmembrane region" description="Helical" evidence="1">
    <location>
        <begin position="125"/>
        <end position="146"/>
    </location>
</feature>
<dbReference type="Pfam" id="PF01569">
    <property type="entry name" value="PAP2"/>
    <property type="match status" value="1"/>
</dbReference>
<feature type="transmembrane region" description="Helical" evidence="1">
    <location>
        <begin position="9"/>
        <end position="27"/>
    </location>
</feature>
<name>A0A6L3VBR9_9BACI</name>
<dbReference type="InterPro" id="IPR000326">
    <property type="entry name" value="PAP2/HPO"/>
</dbReference>
<feature type="transmembrane region" description="Helical" evidence="1">
    <location>
        <begin position="86"/>
        <end position="105"/>
    </location>
</feature>
<keyword evidence="1" id="KW-0472">Membrane</keyword>
<dbReference type="InterPro" id="IPR036938">
    <property type="entry name" value="PAP2/HPO_sf"/>
</dbReference>
<keyword evidence="1" id="KW-0812">Transmembrane</keyword>
<organism evidence="3 4">
    <name type="scientific">Cytobacillus depressus</name>
    <dbReference type="NCBI Taxonomy" id="1602942"/>
    <lineage>
        <taxon>Bacteria</taxon>
        <taxon>Bacillati</taxon>
        <taxon>Bacillota</taxon>
        <taxon>Bacilli</taxon>
        <taxon>Bacillales</taxon>
        <taxon>Bacillaceae</taxon>
        <taxon>Cytobacillus</taxon>
    </lineage>
</organism>
<gene>
    <name evidence="3" type="ORF">F7731_05815</name>
</gene>
<dbReference type="AlphaFoldDB" id="A0A6L3VBR9"/>
<keyword evidence="1" id="KW-1133">Transmembrane helix</keyword>
<accession>A0A6L3VBR9</accession>
<evidence type="ECO:0000313" key="4">
    <source>
        <dbReference type="Proteomes" id="UP000481030"/>
    </source>
</evidence>
<dbReference type="Proteomes" id="UP000481030">
    <property type="component" value="Unassembled WGS sequence"/>
</dbReference>
<evidence type="ECO:0000256" key="1">
    <source>
        <dbReference type="SAM" id="Phobius"/>
    </source>
</evidence>
<protein>
    <submittedName>
        <fullName evidence="3">Phosphatase PAP2 family protein</fullName>
    </submittedName>
</protein>
<keyword evidence="4" id="KW-1185">Reference proteome</keyword>
<comment type="caution">
    <text evidence="3">The sequence shown here is derived from an EMBL/GenBank/DDBJ whole genome shotgun (WGS) entry which is preliminary data.</text>
</comment>
<evidence type="ECO:0000259" key="2">
    <source>
        <dbReference type="SMART" id="SM00014"/>
    </source>
</evidence>
<dbReference type="SUPFAM" id="SSF48317">
    <property type="entry name" value="Acid phosphatase/Vanadium-dependent haloperoxidase"/>
    <property type="match status" value="1"/>
</dbReference>
<dbReference type="RefSeq" id="WP_151533826.1">
    <property type="nucleotide sequence ID" value="NZ_WBOS01000002.1"/>
</dbReference>
<dbReference type="CDD" id="cd03392">
    <property type="entry name" value="PAP2_like_2"/>
    <property type="match status" value="1"/>
</dbReference>
<feature type="transmembrane region" description="Helical" evidence="1">
    <location>
        <begin position="158"/>
        <end position="179"/>
    </location>
</feature>
<proteinExistence type="predicted"/>
<dbReference type="PANTHER" id="PTHR14969">
    <property type="entry name" value="SPHINGOSINE-1-PHOSPHATE PHOSPHOHYDROLASE"/>
    <property type="match status" value="1"/>
</dbReference>